<dbReference type="PROSITE" id="PS51301">
    <property type="entry name" value="KILA_N"/>
    <property type="match status" value="1"/>
</dbReference>
<sequence>MKKEKCVKAEINADGRQVSILSLGRNNDYISLTDIARYKSDDPNDVIKNWMRGKDVIQFLGLWEKLNNPDFKPVEFDGFKMEAGTNAFTLSPQKWITATNAIGIISKAGRYGGTFAHTDIAFEFASWISAEFKLYIIKDYQRLKNDENSNSSLGWNLNRELVKINYRIHTDAIKENLIPESMANKLQGIVYANEADILNVSLFGKTARQWRDENPGLTGNIRDYATYHQLIVLINLESMNAELIKMGLSQNERVLRLNKMAIEQMSLLLRDISIEPIKGLNK</sequence>
<dbReference type="SMART" id="SM01252">
    <property type="entry name" value="KilA-N"/>
    <property type="match status" value="1"/>
</dbReference>
<name>A0A0F5JQL6_9BACT</name>
<dbReference type="EMBL" id="AQHV01000001">
    <property type="protein sequence ID" value="KKB60086.1"/>
    <property type="molecule type" value="Genomic_DNA"/>
</dbReference>
<evidence type="ECO:0000313" key="2">
    <source>
        <dbReference type="EMBL" id="KKB60086.1"/>
    </source>
</evidence>
<organism evidence="2 3">
    <name type="scientific">Parabacteroides goldsteinii DSM 19448 = WAL 12034</name>
    <dbReference type="NCBI Taxonomy" id="927665"/>
    <lineage>
        <taxon>Bacteria</taxon>
        <taxon>Pseudomonadati</taxon>
        <taxon>Bacteroidota</taxon>
        <taxon>Bacteroidia</taxon>
        <taxon>Bacteroidales</taxon>
        <taxon>Tannerellaceae</taxon>
        <taxon>Parabacteroides</taxon>
    </lineage>
</organism>
<comment type="caution">
    <text evidence="2">The sequence shown here is derived from an EMBL/GenBank/DDBJ whole genome shotgun (WGS) entry which is preliminary data.</text>
</comment>
<gene>
    <name evidence="2" type="ORF">HMPREF1535_00361</name>
</gene>
<dbReference type="STRING" id="927665.HMPREF1535_00361"/>
<dbReference type="RefSeq" id="WP_010802370.1">
    <property type="nucleotide sequence ID" value="NZ_KQ033912.1"/>
</dbReference>
<evidence type="ECO:0000313" key="3">
    <source>
        <dbReference type="Proteomes" id="UP000033047"/>
    </source>
</evidence>
<feature type="domain" description="KilA-N" evidence="1">
    <location>
        <begin position="9"/>
        <end position="143"/>
    </location>
</feature>
<protein>
    <recommendedName>
        <fullName evidence="1">KilA-N domain-containing protein</fullName>
    </recommendedName>
</protein>
<dbReference type="Proteomes" id="UP000033047">
    <property type="component" value="Unassembled WGS sequence"/>
</dbReference>
<reference evidence="2 3" key="1">
    <citation type="submission" date="2013-04" db="EMBL/GenBank/DDBJ databases">
        <title>The Genome Sequence of Parabacteroides goldsteinii DSM 19448.</title>
        <authorList>
            <consortium name="The Broad Institute Genomics Platform"/>
            <person name="Earl A."/>
            <person name="Ward D."/>
            <person name="Feldgarden M."/>
            <person name="Gevers D."/>
            <person name="Martens E."/>
            <person name="Sakamoto M."/>
            <person name="Benno Y."/>
            <person name="Song Y."/>
            <person name="Liu C."/>
            <person name="Lee J."/>
            <person name="Bolanos M."/>
            <person name="Vaisanen M.L."/>
            <person name="Finegold S.M."/>
            <person name="Walker B."/>
            <person name="Young S."/>
            <person name="Zeng Q."/>
            <person name="Gargeya S."/>
            <person name="Fitzgerald M."/>
            <person name="Haas B."/>
            <person name="Abouelleil A."/>
            <person name="Allen A.W."/>
            <person name="Alvarado L."/>
            <person name="Arachchi H.M."/>
            <person name="Berlin A.M."/>
            <person name="Chapman S.B."/>
            <person name="Gainer-Dewar J."/>
            <person name="Goldberg J."/>
            <person name="Griggs A."/>
            <person name="Gujja S."/>
            <person name="Hansen M."/>
            <person name="Howarth C."/>
            <person name="Imamovic A."/>
            <person name="Ireland A."/>
            <person name="Larimer J."/>
            <person name="McCowan C."/>
            <person name="Murphy C."/>
            <person name="Pearson M."/>
            <person name="Poon T.W."/>
            <person name="Priest M."/>
            <person name="Roberts A."/>
            <person name="Saif S."/>
            <person name="Shea T."/>
            <person name="Sisk P."/>
            <person name="Sykes S."/>
            <person name="Wortman J."/>
            <person name="Nusbaum C."/>
            <person name="Birren B."/>
        </authorList>
    </citation>
    <scope>NUCLEOTIDE SEQUENCE [LARGE SCALE GENOMIC DNA]</scope>
    <source>
        <strain evidence="2 3">DSM 19448</strain>
    </source>
</reference>
<proteinExistence type="predicted"/>
<dbReference type="HOGENOM" id="CLU_089658_0_0_10"/>
<dbReference type="InterPro" id="IPR018004">
    <property type="entry name" value="KilA/APSES_HTH"/>
</dbReference>
<dbReference type="Pfam" id="PF04383">
    <property type="entry name" value="KilA-N"/>
    <property type="match status" value="1"/>
</dbReference>
<dbReference type="InterPro" id="IPR017880">
    <property type="entry name" value="KilA_N"/>
</dbReference>
<evidence type="ECO:0000259" key="1">
    <source>
        <dbReference type="PROSITE" id="PS51301"/>
    </source>
</evidence>
<dbReference type="PATRIC" id="fig|927665.4.peg.362"/>
<accession>A0A0F5JQL6</accession>
<dbReference type="AlphaFoldDB" id="A0A0F5JQL6"/>
<dbReference type="GeneID" id="69981578"/>